<evidence type="ECO:0000256" key="9">
    <source>
        <dbReference type="ARBA" id="ARBA00023157"/>
    </source>
</evidence>
<dbReference type="GO" id="GO:0005975">
    <property type="term" value="P:carbohydrate metabolic process"/>
    <property type="evidence" value="ECO:0007669"/>
    <property type="project" value="InterPro"/>
</dbReference>
<evidence type="ECO:0000256" key="8">
    <source>
        <dbReference type="ARBA" id="ARBA00022821"/>
    </source>
</evidence>
<protein>
    <recommendedName>
        <fullName evidence="4">glucan endo-1,3-beta-D-glucosidase</fullName>
        <ecNumber evidence="4">3.2.1.39</ecNumber>
    </recommendedName>
</protein>
<dbReference type="SUPFAM" id="SSF51445">
    <property type="entry name" value="(Trans)glycosidases"/>
    <property type="match status" value="1"/>
</dbReference>
<evidence type="ECO:0000256" key="10">
    <source>
        <dbReference type="ARBA" id="ARBA00023295"/>
    </source>
</evidence>
<keyword evidence="5" id="KW-0449">Lipoprotein</keyword>
<keyword evidence="5" id="KW-0336">GPI-anchor</keyword>
<evidence type="ECO:0000256" key="13">
    <source>
        <dbReference type="SAM" id="SignalP"/>
    </source>
</evidence>
<dbReference type="InterPro" id="IPR000490">
    <property type="entry name" value="Glyco_hydro_17"/>
</dbReference>
<evidence type="ECO:0000256" key="2">
    <source>
        <dbReference type="ARBA" id="ARBA00004609"/>
    </source>
</evidence>
<feature type="chain" id="PRO_5023056830" description="glucan endo-1,3-beta-D-glucosidase" evidence="13">
    <location>
        <begin position="29"/>
        <end position="562"/>
    </location>
</feature>
<feature type="compositionally biased region" description="Polar residues" evidence="12">
    <location>
        <begin position="348"/>
        <end position="375"/>
    </location>
</feature>
<dbReference type="InterPro" id="IPR044965">
    <property type="entry name" value="Glyco_hydro_17_plant"/>
</dbReference>
<evidence type="ECO:0000256" key="5">
    <source>
        <dbReference type="ARBA" id="ARBA00022622"/>
    </source>
</evidence>
<evidence type="ECO:0000259" key="14">
    <source>
        <dbReference type="SMART" id="SM00768"/>
    </source>
</evidence>
<keyword evidence="5" id="KW-0325">Glycoprotein</keyword>
<comment type="caution">
    <text evidence="15">The sequence shown here is derived from an EMBL/GenBank/DDBJ whole genome shotgun (WGS) entry which is preliminary data.</text>
</comment>
<evidence type="ECO:0000313" key="15">
    <source>
        <dbReference type="EMBL" id="TXG49785.1"/>
    </source>
</evidence>
<comment type="subcellular location">
    <subcellularLocation>
        <location evidence="2">Cell membrane</location>
        <topology evidence="2">Lipid-anchor</topology>
        <topology evidence="2">GPI-anchor</topology>
    </subcellularLocation>
</comment>
<dbReference type="FunFam" id="3.20.20.80:FF:000002">
    <property type="entry name" value="Glucan endo-1,3-beta-glucosidase 3"/>
    <property type="match status" value="1"/>
</dbReference>
<evidence type="ECO:0000256" key="3">
    <source>
        <dbReference type="ARBA" id="ARBA00008773"/>
    </source>
</evidence>
<gene>
    <name evidence="15" type="ORF">EZV62_025660</name>
</gene>
<dbReference type="SMART" id="SM00768">
    <property type="entry name" value="X8"/>
    <property type="match status" value="1"/>
</dbReference>
<keyword evidence="6 13" id="KW-0732">Signal</keyword>
<evidence type="ECO:0000256" key="4">
    <source>
        <dbReference type="ARBA" id="ARBA00012780"/>
    </source>
</evidence>
<feature type="compositionally biased region" description="Low complexity" evidence="12">
    <location>
        <begin position="445"/>
        <end position="456"/>
    </location>
</feature>
<evidence type="ECO:0000256" key="12">
    <source>
        <dbReference type="SAM" id="MobiDB-lite"/>
    </source>
</evidence>
<dbReference type="InterPro" id="IPR012946">
    <property type="entry name" value="X8"/>
</dbReference>
<feature type="domain" description="X8" evidence="14">
    <location>
        <begin position="460"/>
        <end position="543"/>
    </location>
</feature>
<keyword evidence="16" id="KW-1185">Reference proteome</keyword>
<name>A0A5C7GZ60_9ROSI</name>
<comment type="catalytic activity">
    <reaction evidence="1">
        <text>Hydrolysis of (1-&gt;3)-beta-D-glucosidic linkages in (1-&gt;3)-beta-D-glucans.</text>
        <dbReference type="EC" id="3.2.1.39"/>
    </reaction>
</comment>
<feature type="signal peptide" evidence="13">
    <location>
        <begin position="1"/>
        <end position="28"/>
    </location>
</feature>
<dbReference type="Gene3D" id="3.20.20.80">
    <property type="entry name" value="Glycosidases"/>
    <property type="match status" value="1"/>
</dbReference>
<keyword evidence="9" id="KW-1015">Disulfide bond</keyword>
<dbReference type="OrthoDB" id="1938138at2759"/>
<dbReference type="Gene3D" id="1.20.58.1040">
    <property type="match status" value="1"/>
</dbReference>
<evidence type="ECO:0000256" key="11">
    <source>
        <dbReference type="RuleBase" id="RU004335"/>
    </source>
</evidence>
<organism evidence="15 16">
    <name type="scientific">Acer yangbiense</name>
    <dbReference type="NCBI Taxonomy" id="1000413"/>
    <lineage>
        <taxon>Eukaryota</taxon>
        <taxon>Viridiplantae</taxon>
        <taxon>Streptophyta</taxon>
        <taxon>Embryophyta</taxon>
        <taxon>Tracheophyta</taxon>
        <taxon>Spermatophyta</taxon>
        <taxon>Magnoliopsida</taxon>
        <taxon>eudicotyledons</taxon>
        <taxon>Gunneridae</taxon>
        <taxon>Pentapetalae</taxon>
        <taxon>rosids</taxon>
        <taxon>malvids</taxon>
        <taxon>Sapindales</taxon>
        <taxon>Sapindaceae</taxon>
        <taxon>Hippocastanoideae</taxon>
        <taxon>Acereae</taxon>
        <taxon>Acer</taxon>
    </lineage>
</organism>
<dbReference type="FunFam" id="1.20.58.1040:FF:000003">
    <property type="entry name" value="glucan endo-1,3-beta-glucosidase 7"/>
    <property type="match status" value="1"/>
</dbReference>
<sequence length="562" mass="61351">MSTTRSKTTLLLLLFATVSLHLAATTTAIGVNYGTLGDNLPPPAKVAEFLQTKTTIDRIKLFDANPEILRAFANTSVSVTVTVGNGDIPGMVQASTAQKWVADNIAPYYPETKIIRVTVGNEILKSAVKDWIVNLVPAMKSLHKALVNAGFKDIQVSTPHTLSLVEHSEPPSAARFRVGYDKQIIVPMLQFLRETKSPLMINPYPYFGWAPSVSDYALFKPNKGIYDETTKITYMSMFDAIMDAVYTSMKAIDYDDIEIVIAETGWSSAGDPEEAACTVENAKAFNGNMARRATESIGTPLMPKKIFETYIFALFNENLKPGSTSEKNFGLFKPDFTPVYDIGIMKTGQQQDSGEGNMTETNENTDVSGNTTQTNENKDVKGNNTQTNKNKDVTEKNTQTHENTDVTGNTTRTNENKENKENTGVSVTRAHEYTGSGGGRRGRGQRSTSGTGTPTTVGKKWCVAKGGTSNQALQANIDYVCSQGVDCKPIQAGGACFDPNNLRSHASFAMNSYYNNYGRHDSNCDFSQSGYLTTTNPSKYKKFAMEIVTSCEGDLIEGNSIV</sequence>
<keyword evidence="10" id="KW-0326">Glycosidase</keyword>
<dbReference type="GO" id="GO:0042973">
    <property type="term" value="F:glucan endo-1,3-beta-D-glucosidase activity"/>
    <property type="evidence" value="ECO:0007669"/>
    <property type="project" value="UniProtKB-EC"/>
</dbReference>
<dbReference type="PANTHER" id="PTHR32227">
    <property type="entry name" value="GLUCAN ENDO-1,3-BETA-GLUCOSIDASE BG1-RELATED-RELATED"/>
    <property type="match status" value="1"/>
</dbReference>
<dbReference type="Pfam" id="PF07983">
    <property type="entry name" value="X8"/>
    <property type="match status" value="1"/>
</dbReference>
<dbReference type="GO" id="GO:0098552">
    <property type="term" value="C:side of membrane"/>
    <property type="evidence" value="ECO:0007669"/>
    <property type="project" value="UniProtKB-KW"/>
</dbReference>
<proteinExistence type="inferred from homology"/>
<evidence type="ECO:0000256" key="1">
    <source>
        <dbReference type="ARBA" id="ARBA00000382"/>
    </source>
</evidence>
<dbReference type="EC" id="3.2.1.39" evidence="4"/>
<dbReference type="GO" id="GO:0005886">
    <property type="term" value="C:plasma membrane"/>
    <property type="evidence" value="ECO:0007669"/>
    <property type="project" value="UniProtKB-SubCell"/>
</dbReference>
<dbReference type="InterPro" id="IPR017853">
    <property type="entry name" value="GH"/>
</dbReference>
<reference evidence="16" key="1">
    <citation type="journal article" date="2019" name="Gigascience">
        <title>De novo genome assembly of the endangered Acer yangbiense, a plant species with extremely small populations endemic to Yunnan Province, China.</title>
        <authorList>
            <person name="Yang J."/>
            <person name="Wariss H.M."/>
            <person name="Tao L."/>
            <person name="Zhang R."/>
            <person name="Yun Q."/>
            <person name="Hollingsworth P."/>
            <person name="Dao Z."/>
            <person name="Luo G."/>
            <person name="Guo H."/>
            <person name="Ma Y."/>
            <person name="Sun W."/>
        </authorList>
    </citation>
    <scope>NUCLEOTIDE SEQUENCE [LARGE SCALE GENOMIC DNA]</scope>
    <source>
        <strain evidence="16">cv. Malutang</strain>
    </source>
</reference>
<dbReference type="Proteomes" id="UP000323000">
    <property type="component" value="Chromosome 12"/>
</dbReference>
<dbReference type="EMBL" id="VAHF01000012">
    <property type="protein sequence ID" value="TXG49785.1"/>
    <property type="molecule type" value="Genomic_DNA"/>
</dbReference>
<accession>A0A5C7GZ60</accession>
<keyword evidence="8" id="KW-0611">Plant defense</keyword>
<dbReference type="AlphaFoldDB" id="A0A5C7GZ60"/>
<evidence type="ECO:0000313" key="16">
    <source>
        <dbReference type="Proteomes" id="UP000323000"/>
    </source>
</evidence>
<dbReference type="Pfam" id="PF00332">
    <property type="entry name" value="Glyco_hydro_17"/>
    <property type="match status" value="1"/>
</dbReference>
<evidence type="ECO:0000256" key="7">
    <source>
        <dbReference type="ARBA" id="ARBA00022801"/>
    </source>
</evidence>
<dbReference type="GO" id="GO:0006952">
    <property type="term" value="P:defense response"/>
    <property type="evidence" value="ECO:0007669"/>
    <property type="project" value="UniProtKB-KW"/>
</dbReference>
<keyword evidence="5" id="KW-0472">Membrane</keyword>
<keyword evidence="7" id="KW-0378">Hydrolase</keyword>
<comment type="similarity">
    <text evidence="3 11">Belongs to the glycosyl hydrolase 17 family.</text>
</comment>
<feature type="region of interest" description="Disordered" evidence="12">
    <location>
        <begin position="348"/>
        <end position="456"/>
    </location>
</feature>
<feature type="compositionally biased region" description="Basic and acidic residues" evidence="12">
    <location>
        <begin position="389"/>
        <end position="404"/>
    </location>
</feature>
<evidence type="ECO:0000256" key="6">
    <source>
        <dbReference type="ARBA" id="ARBA00022729"/>
    </source>
</evidence>